<keyword evidence="2" id="KW-1185">Reference proteome</keyword>
<name>A0A7W7ZZ40_9ACTN</name>
<dbReference type="InterPro" id="IPR036291">
    <property type="entry name" value="NAD(P)-bd_dom_sf"/>
</dbReference>
<dbReference type="RefSeq" id="WP_184959945.1">
    <property type="nucleotide sequence ID" value="NZ_JACHIN010000002.1"/>
</dbReference>
<comment type="caution">
    <text evidence="1">The sequence shown here is derived from an EMBL/GenBank/DDBJ whole genome shotgun (WGS) entry which is preliminary data.</text>
</comment>
<dbReference type="PRINTS" id="PR00081">
    <property type="entry name" value="GDHRDH"/>
</dbReference>
<protein>
    <submittedName>
        <fullName evidence="1">NAD(P)-dependent dehydrogenase (Short-subunit alcohol dehydrogenase family)</fullName>
    </submittedName>
</protein>
<dbReference type="Gene3D" id="3.40.50.720">
    <property type="entry name" value="NAD(P)-binding Rossmann-like Domain"/>
    <property type="match status" value="1"/>
</dbReference>
<dbReference type="GO" id="GO:0016491">
    <property type="term" value="F:oxidoreductase activity"/>
    <property type="evidence" value="ECO:0007669"/>
    <property type="project" value="TreeGrafter"/>
</dbReference>
<sequence length="286" mass="31224">MTDGRTVLITGAAGGIGSVTARALAAKGFHVFAGVRDPERAVTETFADSPEGIEPIHLDVTSPDSVEEAVAKVPGPGRRLVGVVNAATAEYHGPLEILPMEFVRHELEVNYLGPLAVTRAFTPQLRATGGRVVNISSINGLCVFPSIGASCAAKYALEASSNALRMELRRWGIHVVLVNPGAVRTPLWPRSLRAFESLPDKVHADQLRLYYPAWSRSVERARVDQDRMLKLAAHPTRVSEAIVHALTSARPRSRYLVGWDARVLAMARWILPTRAFDTLASYTFRE</sequence>
<accession>A0A7W7ZZ40</accession>
<dbReference type="SUPFAM" id="SSF51735">
    <property type="entry name" value="NAD(P)-binding Rossmann-fold domains"/>
    <property type="match status" value="1"/>
</dbReference>
<dbReference type="GO" id="GO:0008202">
    <property type="term" value="P:steroid metabolic process"/>
    <property type="evidence" value="ECO:0007669"/>
    <property type="project" value="TreeGrafter"/>
</dbReference>
<evidence type="ECO:0000313" key="1">
    <source>
        <dbReference type="EMBL" id="MBB5076498.1"/>
    </source>
</evidence>
<gene>
    <name evidence="1" type="ORF">HNR40_001962</name>
</gene>
<dbReference type="AlphaFoldDB" id="A0A7W7ZZ40"/>
<dbReference type="PANTHER" id="PTHR43313:SF1">
    <property type="entry name" value="3BETA-HYDROXYSTEROID DEHYDROGENASE DHS-16"/>
    <property type="match status" value="1"/>
</dbReference>
<reference evidence="1 2" key="1">
    <citation type="submission" date="2020-08" db="EMBL/GenBank/DDBJ databases">
        <title>Genomic Encyclopedia of Type Strains, Phase IV (KMG-IV): sequencing the most valuable type-strain genomes for metagenomic binning, comparative biology and taxonomic classification.</title>
        <authorList>
            <person name="Goeker M."/>
        </authorList>
    </citation>
    <scope>NUCLEOTIDE SEQUENCE [LARGE SCALE GENOMIC DNA]</scope>
    <source>
        <strain evidence="1 2">DSM 45385</strain>
    </source>
</reference>
<evidence type="ECO:0000313" key="2">
    <source>
        <dbReference type="Proteomes" id="UP000568380"/>
    </source>
</evidence>
<dbReference type="InterPro" id="IPR002347">
    <property type="entry name" value="SDR_fam"/>
</dbReference>
<dbReference type="Proteomes" id="UP000568380">
    <property type="component" value="Unassembled WGS sequence"/>
</dbReference>
<dbReference type="EMBL" id="JACHIN010000002">
    <property type="protein sequence ID" value="MBB5076498.1"/>
    <property type="molecule type" value="Genomic_DNA"/>
</dbReference>
<dbReference type="PANTHER" id="PTHR43313">
    <property type="entry name" value="SHORT-CHAIN DEHYDROGENASE/REDUCTASE FAMILY 9C"/>
    <property type="match status" value="1"/>
</dbReference>
<organism evidence="1 2">
    <name type="scientific">Nonomuraea endophytica</name>
    <dbReference type="NCBI Taxonomy" id="714136"/>
    <lineage>
        <taxon>Bacteria</taxon>
        <taxon>Bacillati</taxon>
        <taxon>Actinomycetota</taxon>
        <taxon>Actinomycetes</taxon>
        <taxon>Streptosporangiales</taxon>
        <taxon>Streptosporangiaceae</taxon>
        <taxon>Nonomuraea</taxon>
    </lineage>
</organism>
<dbReference type="Pfam" id="PF00106">
    <property type="entry name" value="adh_short"/>
    <property type="match status" value="1"/>
</dbReference>
<proteinExistence type="predicted"/>